<dbReference type="AlphaFoldDB" id="A0A2Z4LMM1"/>
<reference evidence="2" key="1">
    <citation type="submission" date="2018-06" db="EMBL/GenBank/DDBJ databases">
        <title>Complete genome sequences of Mycoplasma anatis, M. anseris and M. cloacale type strains.</title>
        <authorList>
            <person name="Grozner D."/>
            <person name="Forro B."/>
            <person name="Sulyok K.M."/>
            <person name="Marton S."/>
            <person name="Kreizinger Z."/>
            <person name="Banyai K."/>
            <person name="Gyuranecz M."/>
        </authorList>
    </citation>
    <scope>NUCLEOTIDE SEQUENCE [LARGE SCALE GENOMIC DNA]</scope>
    <source>
        <strain evidence="2">NCTC 10199</strain>
    </source>
</reference>
<proteinExistence type="predicted"/>
<protein>
    <submittedName>
        <fullName evidence="1">Uncharacterized protein</fullName>
    </submittedName>
</protein>
<sequence>MKTKTLALIGLIGTFFFIIPGLIFNIILTIRLYDKKKTPHWFLLLIGLFLPILAIVIDILILVDEKNN</sequence>
<keyword evidence="2" id="KW-1185">Reference proteome</keyword>
<evidence type="ECO:0000313" key="2">
    <source>
        <dbReference type="Proteomes" id="UP000249865"/>
    </source>
</evidence>
<organism evidence="1 2">
    <name type="scientific">Metamycoplasma cloacale</name>
    <dbReference type="NCBI Taxonomy" id="92401"/>
    <lineage>
        <taxon>Bacteria</taxon>
        <taxon>Bacillati</taxon>
        <taxon>Mycoplasmatota</taxon>
        <taxon>Mycoplasmoidales</taxon>
        <taxon>Metamycoplasmataceae</taxon>
        <taxon>Metamycoplasma</taxon>
    </lineage>
</organism>
<gene>
    <name evidence="1" type="ORF">DK849_02435</name>
</gene>
<dbReference type="Proteomes" id="UP000249865">
    <property type="component" value="Chromosome"/>
</dbReference>
<dbReference type="RefSeq" id="WP_029330672.1">
    <property type="nucleotide sequence ID" value="NZ_CP030103.1"/>
</dbReference>
<name>A0A2Z4LMM1_9BACT</name>
<dbReference type="EMBL" id="CP030103">
    <property type="protein sequence ID" value="AWX42904.1"/>
    <property type="molecule type" value="Genomic_DNA"/>
</dbReference>
<evidence type="ECO:0000313" key="1">
    <source>
        <dbReference type="EMBL" id="AWX42904.1"/>
    </source>
</evidence>
<dbReference type="KEGG" id="mclo:DK849_02435"/>
<accession>A0A2Z4LMM1</accession>